<feature type="region of interest" description="Disordered" evidence="1">
    <location>
        <begin position="53"/>
        <end position="103"/>
    </location>
</feature>
<accession>A0A8H4RM06</accession>
<sequence length="103" mass="11605">MGKFIGDREIQRTAAWQPPVVEPKPAKLMNVNHIITPRLQDMKLAQPLEETTPLPLFSMAKPKTRGEANPSKESRPVETIIEIPDDATPTPVENSHCQRKLTR</sequence>
<evidence type="ECO:0000313" key="2">
    <source>
        <dbReference type="EMBL" id="KAF4631726.1"/>
    </source>
</evidence>
<dbReference type="Proteomes" id="UP000566819">
    <property type="component" value="Unassembled WGS sequence"/>
</dbReference>
<evidence type="ECO:0000256" key="1">
    <source>
        <dbReference type="SAM" id="MobiDB-lite"/>
    </source>
</evidence>
<name>A0A8H4RM06_9HELO</name>
<evidence type="ECO:0000313" key="3">
    <source>
        <dbReference type="Proteomes" id="UP000566819"/>
    </source>
</evidence>
<protein>
    <submittedName>
        <fullName evidence="2">Uncharacterized protein</fullName>
    </submittedName>
</protein>
<dbReference type="AlphaFoldDB" id="A0A8H4RM06"/>
<dbReference type="EMBL" id="JAAMPI010000415">
    <property type="protein sequence ID" value="KAF4631726.1"/>
    <property type="molecule type" value="Genomic_DNA"/>
</dbReference>
<gene>
    <name evidence="2" type="ORF">G7Y89_g6404</name>
</gene>
<keyword evidence="3" id="KW-1185">Reference proteome</keyword>
<proteinExistence type="predicted"/>
<reference evidence="2 3" key="1">
    <citation type="submission" date="2020-03" db="EMBL/GenBank/DDBJ databases">
        <title>Draft Genome Sequence of Cudoniella acicularis.</title>
        <authorList>
            <person name="Buettner E."/>
            <person name="Kellner H."/>
        </authorList>
    </citation>
    <scope>NUCLEOTIDE SEQUENCE [LARGE SCALE GENOMIC DNA]</scope>
    <source>
        <strain evidence="2 3">DSM 108380</strain>
    </source>
</reference>
<organism evidence="2 3">
    <name type="scientific">Cudoniella acicularis</name>
    <dbReference type="NCBI Taxonomy" id="354080"/>
    <lineage>
        <taxon>Eukaryota</taxon>
        <taxon>Fungi</taxon>
        <taxon>Dikarya</taxon>
        <taxon>Ascomycota</taxon>
        <taxon>Pezizomycotina</taxon>
        <taxon>Leotiomycetes</taxon>
        <taxon>Helotiales</taxon>
        <taxon>Tricladiaceae</taxon>
        <taxon>Cudoniella</taxon>
    </lineage>
</organism>
<comment type="caution">
    <text evidence="2">The sequence shown here is derived from an EMBL/GenBank/DDBJ whole genome shotgun (WGS) entry which is preliminary data.</text>
</comment>
<feature type="compositionally biased region" description="Basic and acidic residues" evidence="1">
    <location>
        <begin position="64"/>
        <end position="76"/>
    </location>
</feature>